<dbReference type="AlphaFoldDB" id="A0A6N7LSA0"/>
<proteinExistence type="predicted"/>
<sequence length="192" mass="21942">MQASTFHHAARWGHQPGRDTVMKFHKQSTYPYPLDIVLKLFSDKDYFLEKYALTGAQHITLLDYHCDKNTSRITVSRDVSLEIPLPHFARKFLSDNVTLIQTDIWDLDNRTGRLDIKMKGSPAHVTCDMRLSEQSGQTLLDLDFDIEVNVPIVGQKIAALMARDLDKKFVRDDEKGKTVMARLASRHEAAKS</sequence>
<keyword evidence="2" id="KW-1185">Reference proteome</keyword>
<organism evidence="1 2">
    <name type="scientific">Alcanivorax sediminis</name>
    <dbReference type="NCBI Taxonomy" id="2663008"/>
    <lineage>
        <taxon>Bacteria</taxon>
        <taxon>Pseudomonadati</taxon>
        <taxon>Pseudomonadota</taxon>
        <taxon>Gammaproteobacteria</taxon>
        <taxon>Oceanospirillales</taxon>
        <taxon>Alcanivoracaceae</taxon>
        <taxon>Alcanivorax</taxon>
    </lineage>
</organism>
<evidence type="ECO:0000313" key="2">
    <source>
        <dbReference type="Proteomes" id="UP000469421"/>
    </source>
</evidence>
<dbReference type="Pfam" id="PF10698">
    <property type="entry name" value="DUF2505"/>
    <property type="match status" value="1"/>
</dbReference>
<comment type="caution">
    <text evidence="1">The sequence shown here is derived from an EMBL/GenBank/DDBJ whole genome shotgun (WGS) entry which is preliminary data.</text>
</comment>
<accession>A0A6N7LSA0</accession>
<reference evidence="1 2" key="1">
    <citation type="submission" date="2019-10" db="EMBL/GenBank/DDBJ databases">
        <title>Alcanivorax sp.PA15-N-34 draft genome sequence.</title>
        <authorList>
            <person name="Liao X."/>
            <person name="Shao Z."/>
        </authorList>
    </citation>
    <scope>NUCLEOTIDE SEQUENCE [LARGE SCALE GENOMIC DNA]</scope>
    <source>
        <strain evidence="1 2">PA15-N-34</strain>
    </source>
</reference>
<dbReference type="Proteomes" id="UP000469421">
    <property type="component" value="Unassembled WGS sequence"/>
</dbReference>
<evidence type="ECO:0000313" key="1">
    <source>
        <dbReference type="EMBL" id="MQX53299.1"/>
    </source>
</evidence>
<protein>
    <submittedName>
        <fullName evidence="1">DUF2505 family protein</fullName>
    </submittedName>
</protein>
<dbReference type="EMBL" id="WIRE01000001">
    <property type="protein sequence ID" value="MQX53299.1"/>
    <property type="molecule type" value="Genomic_DNA"/>
</dbReference>
<gene>
    <name evidence="1" type="ORF">GFN93_08560</name>
</gene>
<dbReference type="InterPro" id="IPR019639">
    <property type="entry name" value="DUF2505"/>
</dbReference>
<name>A0A6N7LSA0_9GAMM</name>